<dbReference type="InterPro" id="IPR006342">
    <property type="entry name" value="FkbM_mtfrase"/>
</dbReference>
<feature type="domain" description="Methyltransferase FkbM" evidence="1">
    <location>
        <begin position="105"/>
        <end position="281"/>
    </location>
</feature>
<dbReference type="GO" id="GO:0008168">
    <property type="term" value="F:methyltransferase activity"/>
    <property type="evidence" value="ECO:0007669"/>
    <property type="project" value="UniProtKB-KW"/>
</dbReference>
<keyword evidence="2" id="KW-0489">Methyltransferase</keyword>
<dbReference type="SUPFAM" id="SSF53335">
    <property type="entry name" value="S-adenosyl-L-methionine-dependent methyltransferases"/>
    <property type="match status" value="1"/>
</dbReference>
<dbReference type="Gene3D" id="3.40.50.150">
    <property type="entry name" value="Vaccinia Virus protein VP39"/>
    <property type="match status" value="1"/>
</dbReference>
<dbReference type="PANTHER" id="PTHR34203:SF13">
    <property type="entry name" value="EXPRESSED PROTEIN"/>
    <property type="match status" value="1"/>
</dbReference>
<proteinExistence type="predicted"/>
<dbReference type="EMBL" id="ACKP02000049">
    <property type="protein sequence ID" value="EEX76318.1"/>
    <property type="molecule type" value="Genomic_DNA"/>
</dbReference>
<sequence length="323" mass="37361">MTDTMKLEKLYDLYEAGKVSKRLYWELARERLVPLLEVQKIIKKNPYCKSVEIREDGIVLKTQDIELFFDMTQNICRAETIFIGTEGEEIDFISRFIPAGATIFDIGANVGRVSLGLAKAHEDSTIYAFEPVEETFHGLEKNLRLNGEEKHVKAYHMGFYSESGDLKFFVPAANEAASLRPITDTYYFKEGDQGQGECRDRLEEIVCPVDTLDDFVEKHDVKRLDFIKCDTEGAEKMVFSGGIHVFRDLRPVVYTEMLRKHAARFDYHPNEIIEMFKGWGYGCYTSENEKLIPFEKMDESTTETNFFFLHGEKHRALLEKYGD</sequence>
<dbReference type="GO" id="GO:0032259">
    <property type="term" value="P:methylation"/>
    <property type="evidence" value="ECO:0007669"/>
    <property type="project" value="UniProtKB-KW"/>
</dbReference>
<comment type="caution">
    <text evidence="2">The sequence shown here is derived from an EMBL/GenBank/DDBJ whole genome shotgun (WGS) entry which is preliminary data.</text>
</comment>
<keyword evidence="2" id="KW-0808">Transferase</keyword>
<dbReference type="InterPro" id="IPR029063">
    <property type="entry name" value="SAM-dependent_MTases_sf"/>
</dbReference>
<dbReference type="STRING" id="546271.Selsp_0534"/>
<accession>C9LXD5</accession>
<protein>
    <submittedName>
        <fullName evidence="2">Methyltransferase, FkbM family</fullName>
    </submittedName>
</protein>
<gene>
    <name evidence="2" type="ORF">SELSPUOL_02143</name>
</gene>
<dbReference type="InterPro" id="IPR052514">
    <property type="entry name" value="SAM-dependent_MTase"/>
</dbReference>
<reference evidence="2 3" key="1">
    <citation type="submission" date="2009-09" db="EMBL/GenBank/DDBJ databases">
        <authorList>
            <person name="Weinstock G."/>
            <person name="Sodergren E."/>
            <person name="Clifton S."/>
            <person name="Fulton L."/>
            <person name="Fulton B."/>
            <person name="Courtney L."/>
            <person name="Fronick C."/>
            <person name="Harrison M."/>
            <person name="Strong C."/>
            <person name="Farmer C."/>
            <person name="Delahaunty K."/>
            <person name="Markovic C."/>
            <person name="Hall O."/>
            <person name="Minx P."/>
            <person name="Tomlinson C."/>
            <person name="Mitreva M."/>
            <person name="Nelson J."/>
            <person name="Hou S."/>
            <person name="Wollam A."/>
            <person name="Pepin K.H."/>
            <person name="Johnson M."/>
            <person name="Bhonagiri V."/>
            <person name="Nash W.E."/>
            <person name="Warren W."/>
            <person name="Chinwalla A."/>
            <person name="Mardis E.R."/>
            <person name="Wilson R.K."/>
        </authorList>
    </citation>
    <scope>NUCLEOTIDE SEQUENCE [LARGE SCALE GENOMIC DNA]</scope>
    <source>
        <strain evidence="3">ATCC 35185 / DSM 20758 / VPI D19B-28</strain>
    </source>
</reference>
<name>C9LXD5_SELS3</name>
<evidence type="ECO:0000313" key="3">
    <source>
        <dbReference type="Proteomes" id="UP000003505"/>
    </source>
</evidence>
<dbReference type="AlphaFoldDB" id="C9LXD5"/>
<evidence type="ECO:0000259" key="1">
    <source>
        <dbReference type="Pfam" id="PF05050"/>
    </source>
</evidence>
<dbReference type="Proteomes" id="UP000003505">
    <property type="component" value="Unassembled WGS sequence"/>
</dbReference>
<dbReference type="PANTHER" id="PTHR34203">
    <property type="entry name" value="METHYLTRANSFERASE, FKBM FAMILY PROTEIN"/>
    <property type="match status" value="1"/>
</dbReference>
<evidence type="ECO:0000313" key="2">
    <source>
        <dbReference type="EMBL" id="EEX76318.1"/>
    </source>
</evidence>
<organism evidence="2 3">
    <name type="scientific">Selenomonas sputigena (strain ATCC 35185 / DSM 20758 / CCUG 44933 / VPI D19B-28)</name>
    <dbReference type="NCBI Taxonomy" id="546271"/>
    <lineage>
        <taxon>Bacteria</taxon>
        <taxon>Bacillati</taxon>
        <taxon>Bacillota</taxon>
        <taxon>Negativicutes</taxon>
        <taxon>Selenomonadales</taxon>
        <taxon>Selenomonadaceae</taxon>
        <taxon>Selenomonas</taxon>
    </lineage>
</organism>
<dbReference type="eggNOG" id="COG2520">
    <property type="taxonomic scope" value="Bacteria"/>
</dbReference>
<dbReference type="Pfam" id="PF05050">
    <property type="entry name" value="Methyltransf_21"/>
    <property type="match status" value="1"/>
</dbReference>
<dbReference type="NCBIfam" id="TIGR01444">
    <property type="entry name" value="fkbM_fam"/>
    <property type="match status" value="1"/>
</dbReference>